<feature type="domain" description="HTH luxR-type" evidence="4">
    <location>
        <begin position="20"/>
        <end position="85"/>
    </location>
</feature>
<dbReference type="InterPro" id="IPR000792">
    <property type="entry name" value="Tscrpt_reg_LuxR_C"/>
</dbReference>
<reference evidence="5 6" key="1">
    <citation type="journal article" date="2021" name="bioRxiv">
        <title>Unraveling nitrogen, sulfur and carbon metabolic pathways and microbial community transcriptional responses to substrate deprivation and toxicity stresses in a bioreactor mimicking anoxic brackish coastal sediment conditions.</title>
        <authorList>
            <person name="Martins P.D."/>
            <person name="Echeveste M.J."/>
            <person name="Arshad A."/>
            <person name="Kurth J."/>
            <person name="Ouboter H."/>
            <person name="Jetten M.S.M."/>
            <person name="Welte C.U."/>
        </authorList>
    </citation>
    <scope>NUCLEOTIDE SEQUENCE [LARGE SCALE GENOMIC DNA]</scope>
    <source>
        <strain evidence="5">MAG_38</strain>
    </source>
</reference>
<evidence type="ECO:0000313" key="6">
    <source>
        <dbReference type="Proteomes" id="UP001197609"/>
    </source>
</evidence>
<evidence type="ECO:0000256" key="2">
    <source>
        <dbReference type="ARBA" id="ARBA00023125"/>
    </source>
</evidence>
<dbReference type="PROSITE" id="PS00622">
    <property type="entry name" value="HTH_LUXR_1"/>
    <property type="match status" value="1"/>
</dbReference>
<evidence type="ECO:0000259" key="4">
    <source>
        <dbReference type="PROSITE" id="PS50043"/>
    </source>
</evidence>
<dbReference type="PANTHER" id="PTHR44688:SF16">
    <property type="entry name" value="DNA-BINDING TRANSCRIPTIONAL ACTIVATOR DEVR_DOSR"/>
    <property type="match status" value="1"/>
</dbReference>
<evidence type="ECO:0000256" key="1">
    <source>
        <dbReference type="ARBA" id="ARBA00023015"/>
    </source>
</evidence>
<keyword evidence="3" id="KW-0804">Transcription</keyword>
<comment type="caution">
    <text evidence="5">The sequence shown here is derived from an EMBL/GenBank/DDBJ whole genome shotgun (WGS) entry which is preliminary data.</text>
</comment>
<dbReference type="SUPFAM" id="SSF46894">
    <property type="entry name" value="C-terminal effector domain of the bipartite response regulators"/>
    <property type="match status" value="1"/>
</dbReference>
<proteinExistence type="predicted"/>
<protein>
    <submittedName>
        <fullName evidence="5">Helix-turn-helix transcriptional regulator</fullName>
    </submittedName>
</protein>
<name>A0AAJ1AIZ3_9BACT</name>
<dbReference type="Proteomes" id="UP001197609">
    <property type="component" value="Unassembled WGS sequence"/>
</dbReference>
<evidence type="ECO:0000256" key="3">
    <source>
        <dbReference type="ARBA" id="ARBA00023163"/>
    </source>
</evidence>
<dbReference type="PRINTS" id="PR00038">
    <property type="entry name" value="HTHLUXR"/>
</dbReference>
<dbReference type="EMBL" id="JAIOIU010000140">
    <property type="protein sequence ID" value="MBZ0160674.1"/>
    <property type="molecule type" value="Genomic_DNA"/>
</dbReference>
<dbReference type="CDD" id="cd06170">
    <property type="entry name" value="LuxR_C_like"/>
    <property type="match status" value="1"/>
</dbReference>
<accession>A0AAJ1AIZ3</accession>
<keyword evidence="2" id="KW-0238">DNA-binding</keyword>
<sequence>MVADRKAKQIMTQPITLPPGALDGLELSRREAEVLYQVAWGKTNTEIGCILGVSLRTVQKHLEHIYHKLGVRTRTAAVLRVLALTWYWSRQQPHDGPYRKPSMACLEEVSFDGQELAQRSRATGLFSPRR</sequence>
<dbReference type="Gene3D" id="1.10.10.10">
    <property type="entry name" value="Winged helix-like DNA-binding domain superfamily/Winged helix DNA-binding domain"/>
    <property type="match status" value="1"/>
</dbReference>
<dbReference type="InterPro" id="IPR036388">
    <property type="entry name" value="WH-like_DNA-bd_sf"/>
</dbReference>
<keyword evidence="1" id="KW-0805">Transcription regulation</keyword>
<dbReference type="SMART" id="SM00421">
    <property type="entry name" value="HTH_LUXR"/>
    <property type="match status" value="1"/>
</dbReference>
<organism evidence="5 6">
    <name type="scientific">Candidatus Methylomirabilis tolerans</name>
    <dbReference type="NCBI Taxonomy" id="3123416"/>
    <lineage>
        <taxon>Bacteria</taxon>
        <taxon>Candidatus Methylomirabilota</taxon>
        <taxon>Candidatus Methylomirabilia</taxon>
        <taxon>Candidatus Methylomirabilales</taxon>
        <taxon>Candidatus Methylomirabilaceae</taxon>
        <taxon>Candidatus Methylomirabilis</taxon>
    </lineage>
</organism>
<dbReference type="Pfam" id="PF00196">
    <property type="entry name" value="GerE"/>
    <property type="match status" value="1"/>
</dbReference>
<gene>
    <name evidence="5" type="ORF">K8G79_11150</name>
</gene>
<dbReference type="PANTHER" id="PTHR44688">
    <property type="entry name" value="DNA-BINDING TRANSCRIPTIONAL ACTIVATOR DEVR_DOSR"/>
    <property type="match status" value="1"/>
</dbReference>
<dbReference type="GO" id="GO:0006355">
    <property type="term" value="P:regulation of DNA-templated transcription"/>
    <property type="evidence" value="ECO:0007669"/>
    <property type="project" value="InterPro"/>
</dbReference>
<dbReference type="AlphaFoldDB" id="A0AAJ1AIZ3"/>
<dbReference type="GO" id="GO:0003677">
    <property type="term" value="F:DNA binding"/>
    <property type="evidence" value="ECO:0007669"/>
    <property type="project" value="UniProtKB-KW"/>
</dbReference>
<evidence type="ECO:0000313" key="5">
    <source>
        <dbReference type="EMBL" id="MBZ0160674.1"/>
    </source>
</evidence>
<dbReference type="InterPro" id="IPR016032">
    <property type="entry name" value="Sig_transdc_resp-reg_C-effctor"/>
</dbReference>
<dbReference type="PROSITE" id="PS50043">
    <property type="entry name" value="HTH_LUXR_2"/>
    <property type="match status" value="1"/>
</dbReference>